<dbReference type="InterPro" id="IPR025671">
    <property type="entry name" value="HXXEE"/>
</dbReference>
<dbReference type="EMBL" id="CP147404">
    <property type="protein sequence ID" value="WXB91568.1"/>
    <property type="molecule type" value="Genomic_DNA"/>
</dbReference>
<evidence type="ECO:0000313" key="3">
    <source>
        <dbReference type="Proteomes" id="UP001387364"/>
    </source>
</evidence>
<feature type="transmembrane region" description="Helical" evidence="1">
    <location>
        <begin position="48"/>
        <end position="70"/>
    </location>
</feature>
<protein>
    <submittedName>
        <fullName evidence="2">HXXEE domain-containing protein</fullName>
    </submittedName>
</protein>
<accession>A0ABZ2N1L5</accession>
<sequence length="167" mass="19305">MHKNLFYKILWALPIIFAIHNVEELPQLGSWANEHLAGESFAFLRELYSFHSLAFAMVLLTVVVAVVVILEYKFRNKLTFMLTMLSACLLLINGLTHIVQSMVFQSYMPGLISAVLLLIPYMSFVLYLSMKANRIRLRTIGFYLVISVIVMVPIIFIFLILSRWVMR</sequence>
<evidence type="ECO:0000313" key="2">
    <source>
        <dbReference type="EMBL" id="WXB91568.1"/>
    </source>
</evidence>
<keyword evidence="1" id="KW-0472">Membrane</keyword>
<reference evidence="2 3" key="1">
    <citation type="submission" date="2024-02" db="EMBL/GenBank/DDBJ databases">
        <title>Seven novel Bacillus-like species.</title>
        <authorList>
            <person name="Liu G."/>
        </authorList>
    </citation>
    <scope>NUCLEOTIDE SEQUENCE [LARGE SCALE GENOMIC DNA]</scope>
    <source>
        <strain evidence="2 3">FJAT-52991</strain>
    </source>
</reference>
<feature type="transmembrane region" description="Helical" evidence="1">
    <location>
        <begin position="140"/>
        <end position="161"/>
    </location>
</feature>
<dbReference type="RefSeq" id="WP_338749182.1">
    <property type="nucleotide sequence ID" value="NZ_CP147404.1"/>
</dbReference>
<gene>
    <name evidence="2" type="ORF">WDJ61_09780</name>
</gene>
<dbReference type="Proteomes" id="UP001387364">
    <property type="component" value="Chromosome"/>
</dbReference>
<name>A0ABZ2N1L5_9BACI</name>
<keyword evidence="3" id="KW-1185">Reference proteome</keyword>
<evidence type="ECO:0000256" key="1">
    <source>
        <dbReference type="SAM" id="Phobius"/>
    </source>
</evidence>
<keyword evidence="1" id="KW-1133">Transmembrane helix</keyword>
<feature type="transmembrane region" description="Helical" evidence="1">
    <location>
        <begin position="82"/>
        <end position="100"/>
    </location>
</feature>
<feature type="transmembrane region" description="Helical" evidence="1">
    <location>
        <begin position="106"/>
        <end position="128"/>
    </location>
</feature>
<organism evidence="2 3">
    <name type="scientific">Bacillus kandeliae</name>
    <dbReference type="NCBI Taxonomy" id="3129297"/>
    <lineage>
        <taxon>Bacteria</taxon>
        <taxon>Bacillati</taxon>
        <taxon>Bacillota</taxon>
        <taxon>Bacilli</taxon>
        <taxon>Bacillales</taxon>
        <taxon>Bacillaceae</taxon>
        <taxon>Bacillus</taxon>
    </lineage>
</organism>
<proteinExistence type="predicted"/>
<dbReference type="Pfam" id="PF13787">
    <property type="entry name" value="HXXEE"/>
    <property type="match status" value="1"/>
</dbReference>
<keyword evidence="1" id="KW-0812">Transmembrane</keyword>